<dbReference type="EMBL" id="FWZU01000004">
    <property type="protein sequence ID" value="SMF26204.1"/>
    <property type="molecule type" value="Genomic_DNA"/>
</dbReference>
<name>A0A1X7E3A9_9BACT</name>
<dbReference type="RefSeq" id="WP_085102782.1">
    <property type="nucleotide sequence ID" value="NZ_FWZU01000004.1"/>
</dbReference>
<proteinExistence type="predicted"/>
<protein>
    <recommendedName>
        <fullName evidence="3">DUF5625 domain-containing protein</fullName>
    </recommendedName>
</protein>
<sequence length="165" mass="18951">MKYILLGLGALIVGAYMIYSSNVFQSYIFPQQFYADISSGKLDPTIKNESITIPIHYKYNTRYALYLSIPTMFNQDVFKRTNGVIKYKFISKGNILEEGVTIPPSKADYLSWKDETFAAILKFDLPFPKAENDLLLELKVLTPLVALDKYSGSIRYSICPWEQYK</sequence>
<evidence type="ECO:0000313" key="2">
    <source>
        <dbReference type="Proteomes" id="UP000192906"/>
    </source>
</evidence>
<keyword evidence="2" id="KW-1185">Reference proteome</keyword>
<dbReference type="AlphaFoldDB" id="A0A1X7E3A9"/>
<accession>A0A1X7E3A9</accession>
<gene>
    <name evidence="1" type="ORF">SAMN06295933_2544</name>
</gene>
<dbReference type="OrthoDB" id="5464895at2"/>
<dbReference type="STRING" id="1519643.SAMN06295933_2544"/>
<reference evidence="2" key="1">
    <citation type="submission" date="2017-04" db="EMBL/GenBank/DDBJ databases">
        <authorList>
            <person name="Varghese N."/>
            <person name="Submissions S."/>
        </authorList>
    </citation>
    <scope>NUCLEOTIDE SEQUENCE [LARGE SCALE GENOMIC DNA]</scope>
    <source>
        <strain evidence="2">K3S</strain>
    </source>
</reference>
<organism evidence="1 2">
    <name type="scientific">Desulfovibrio gilichinskyi</name>
    <dbReference type="NCBI Taxonomy" id="1519643"/>
    <lineage>
        <taxon>Bacteria</taxon>
        <taxon>Pseudomonadati</taxon>
        <taxon>Thermodesulfobacteriota</taxon>
        <taxon>Desulfovibrionia</taxon>
        <taxon>Desulfovibrionales</taxon>
        <taxon>Desulfovibrionaceae</taxon>
        <taxon>Desulfovibrio</taxon>
    </lineage>
</organism>
<evidence type="ECO:0000313" key="1">
    <source>
        <dbReference type="EMBL" id="SMF26204.1"/>
    </source>
</evidence>
<evidence type="ECO:0008006" key="3">
    <source>
        <dbReference type="Google" id="ProtNLM"/>
    </source>
</evidence>
<dbReference type="Proteomes" id="UP000192906">
    <property type="component" value="Unassembled WGS sequence"/>
</dbReference>